<keyword evidence="2" id="KW-0843">Virulence</keyword>
<keyword evidence="5" id="KW-1185">Reference proteome</keyword>
<name>A0A9W9CSX5_9PEZI</name>
<gene>
    <name evidence="4" type="ORF">N0V93_010044</name>
</gene>
<protein>
    <submittedName>
        <fullName evidence="4">Uncharacterized protein</fullName>
    </submittedName>
</protein>
<accession>A0A9W9CSX5</accession>
<dbReference type="Pfam" id="PF05630">
    <property type="entry name" value="NPP1"/>
    <property type="match status" value="1"/>
</dbReference>
<dbReference type="PIRSF" id="PIRSF029958">
    <property type="entry name" value="Necrosis-inducing_protein"/>
    <property type="match status" value="1"/>
</dbReference>
<evidence type="ECO:0000256" key="1">
    <source>
        <dbReference type="ARBA" id="ARBA00009520"/>
    </source>
</evidence>
<feature type="signal peptide" evidence="3">
    <location>
        <begin position="1"/>
        <end position="19"/>
    </location>
</feature>
<dbReference type="EMBL" id="JAPEVB010000007">
    <property type="protein sequence ID" value="KAJ4385615.1"/>
    <property type="molecule type" value="Genomic_DNA"/>
</dbReference>
<dbReference type="PANTHER" id="PTHR33657:SF8">
    <property type="entry name" value="DOMAIN PROTEIN, PUTATIVE (AFU_ORTHOLOGUE AFUA_5G00600)-RELATED"/>
    <property type="match status" value="1"/>
</dbReference>
<sequence>MSTRSFLLGLALTANAVVAAPTPAAIEARAVIDHDAVVGFAETVPATTEGSLMLAYKPLLKVVNGCVPFPAVDADGNTSGGLDNTGDPSGDCDSSTGQVYARAAAYEEYFAIMYSWYMPKDEPSTGLGHRHDWEEAIAWLSSDSTDATLVAFSVSAHGGISSSTSPGLSGKQPLAQYVSYWPLDHQLDQTTTVGGTQPLIAWDSLTTAAQDALQTTDFGSAIVPFKDSTFSANLAKGYATL</sequence>
<reference evidence="4" key="1">
    <citation type="submission" date="2022-10" db="EMBL/GenBank/DDBJ databases">
        <title>Tapping the CABI collections for fungal endophytes: first genome assemblies for Collariella, Neodidymelliopsis, Ascochyta clinopodiicola, Didymella pomorum, Didymosphaeria variabile, Neocosmospora piperis and Neocucurbitaria cava.</title>
        <authorList>
            <person name="Hill R."/>
        </authorList>
    </citation>
    <scope>NUCLEOTIDE SEQUENCE</scope>
    <source>
        <strain evidence="4">IMI 355082</strain>
    </source>
</reference>
<evidence type="ECO:0000313" key="5">
    <source>
        <dbReference type="Proteomes" id="UP001140453"/>
    </source>
</evidence>
<comment type="similarity">
    <text evidence="1">Belongs to the Necrosis inducing protein (NPP1) family.</text>
</comment>
<dbReference type="OrthoDB" id="89086at2759"/>
<dbReference type="InterPro" id="IPR008701">
    <property type="entry name" value="NPP1"/>
</dbReference>
<evidence type="ECO:0000313" key="4">
    <source>
        <dbReference type="EMBL" id="KAJ4385615.1"/>
    </source>
</evidence>
<comment type="caution">
    <text evidence="4">The sequence shown here is derived from an EMBL/GenBank/DDBJ whole genome shotgun (WGS) entry which is preliminary data.</text>
</comment>
<evidence type="ECO:0000256" key="3">
    <source>
        <dbReference type="SAM" id="SignalP"/>
    </source>
</evidence>
<dbReference type="PANTHER" id="PTHR33657">
    <property type="entry name" value="DOMAIN PROTEIN, PUTATIVE (AFU_ORTHOLOGUE AFUA_5G00600)-RELATED"/>
    <property type="match status" value="1"/>
</dbReference>
<proteinExistence type="inferred from homology"/>
<organism evidence="4 5">
    <name type="scientific">Gnomoniopsis smithogilvyi</name>
    <dbReference type="NCBI Taxonomy" id="1191159"/>
    <lineage>
        <taxon>Eukaryota</taxon>
        <taxon>Fungi</taxon>
        <taxon>Dikarya</taxon>
        <taxon>Ascomycota</taxon>
        <taxon>Pezizomycotina</taxon>
        <taxon>Sordariomycetes</taxon>
        <taxon>Sordariomycetidae</taxon>
        <taxon>Diaporthales</taxon>
        <taxon>Gnomoniaceae</taxon>
        <taxon>Gnomoniopsis</taxon>
    </lineage>
</organism>
<dbReference type="Proteomes" id="UP001140453">
    <property type="component" value="Unassembled WGS sequence"/>
</dbReference>
<evidence type="ECO:0000256" key="2">
    <source>
        <dbReference type="ARBA" id="ARBA00023026"/>
    </source>
</evidence>
<keyword evidence="3" id="KW-0732">Signal</keyword>
<dbReference type="AlphaFoldDB" id="A0A9W9CSX5"/>
<feature type="chain" id="PRO_5040907247" evidence="3">
    <location>
        <begin position="20"/>
        <end position="241"/>
    </location>
</feature>